<dbReference type="Pfam" id="PF07690">
    <property type="entry name" value="MFS_1"/>
    <property type="match status" value="1"/>
</dbReference>
<proteinExistence type="predicted"/>
<keyword evidence="5" id="KW-1185">Reference proteome</keyword>
<comment type="subcellular location">
    <subcellularLocation>
        <location evidence="1">Membrane</location>
        <topology evidence="1">Multi-pass membrane protein</topology>
    </subcellularLocation>
</comment>
<evidence type="ECO:0000259" key="3">
    <source>
        <dbReference type="PROSITE" id="PS50850"/>
    </source>
</evidence>
<accession>A0A9K3DD02</accession>
<dbReference type="SUPFAM" id="SSF103473">
    <property type="entry name" value="MFS general substrate transporter"/>
    <property type="match status" value="1"/>
</dbReference>
<keyword evidence="2" id="KW-1133">Transmembrane helix</keyword>
<sequence length="114" mass="11688">LRAIFGAAVGVAFPNTGPCIRALVTPSKLTAAFGVLAVNVGLWMLLSPLVMGTLLTALPGGWHGVYGIIGLIGVVFAVCDSALIPKFPESHPSTNPMDIKGVVYASALILGIMT</sequence>
<dbReference type="PROSITE" id="PS50850">
    <property type="entry name" value="MFS"/>
    <property type="match status" value="1"/>
</dbReference>
<feature type="transmembrane region" description="Helical" evidence="2">
    <location>
        <begin position="65"/>
        <end position="84"/>
    </location>
</feature>
<dbReference type="InterPro" id="IPR011701">
    <property type="entry name" value="MFS"/>
</dbReference>
<dbReference type="InterPro" id="IPR020846">
    <property type="entry name" value="MFS_dom"/>
</dbReference>
<protein>
    <submittedName>
        <fullName evidence="4">Major facilitator superfamily protein</fullName>
    </submittedName>
</protein>
<dbReference type="Proteomes" id="UP000265618">
    <property type="component" value="Unassembled WGS sequence"/>
</dbReference>
<reference evidence="4 5" key="1">
    <citation type="journal article" date="2018" name="PLoS ONE">
        <title>The draft genome of Kipferlia bialata reveals reductive genome evolution in fornicate parasites.</title>
        <authorList>
            <person name="Tanifuji G."/>
            <person name="Takabayashi S."/>
            <person name="Kume K."/>
            <person name="Takagi M."/>
            <person name="Nakayama T."/>
            <person name="Kamikawa R."/>
            <person name="Inagaki Y."/>
            <person name="Hashimoto T."/>
        </authorList>
    </citation>
    <scope>NUCLEOTIDE SEQUENCE [LARGE SCALE GENOMIC DNA]</scope>
    <source>
        <strain evidence="4">NY0173</strain>
    </source>
</reference>
<dbReference type="Gene3D" id="1.20.1250.20">
    <property type="entry name" value="MFS general substrate transporter like domains"/>
    <property type="match status" value="1"/>
</dbReference>
<feature type="domain" description="Major facilitator superfamily (MFS) profile" evidence="3">
    <location>
        <begin position="1"/>
        <end position="114"/>
    </location>
</feature>
<keyword evidence="2" id="KW-0472">Membrane</keyword>
<feature type="non-terminal residue" evidence="4">
    <location>
        <position position="1"/>
    </location>
</feature>
<name>A0A9K3DD02_9EUKA</name>
<organism evidence="4 5">
    <name type="scientific">Kipferlia bialata</name>
    <dbReference type="NCBI Taxonomy" id="797122"/>
    <lineage>
        <taxon>Eukaryota</taxon>
        <taxon>Metamonada</taxon>
        <taxon>Carpediemonas-like organisms</taxon>
        <taxon>Kipferlia</taxon>
    </lineage>
</organism>
<evidence type="ECO:0000256" key="1">
    <source>
        <dbReference type="ARBA" id="ARBA00004141"/>
    </source>
</evidence>
<evidence type="ECO:0000313" key="4">
    <source>
        <dbReference type="EMBL" id="GIQ92511.1"/>
    </source>
</evidence>
<dbReference type="InterPro" id="IPR036259">
    <property type="entry name" value="MFS_trans_sf"/>
</dbReference>
<feature type="non-terminal residue" evidence="4">
    <location>
        <position position="114"/>
    </location>
</feature>
<keyword evidence="2" id="KW-0812">Transmembrane</keyword>
<dbReference type="GO" id="GO:0016020">
    <property type="term" value="C:membrane"/>
    <property type="evidence" value="ECO:0007669"/>
    <property type="project" value="UniProtKB-SubCell"/>
</dbReference>
<gene>
    <name evidence="4" type="ORF">KIPB_016325</name>
</gene>
<dbReference type="EMBL" id="BDIP01009879">
    <property type="protein sequence ID" value="GIQ92511.1"/>
    <property type="molecule type" value="Genomic_DNA"/>
</dbReference>
<feature type="transmembrane region" description="Helical" evidence="2">
    <location>
        <begin position="31"/>
        <end position="58"/>
    </location>
</feature>
<comment type="caution">
    <text evidence="4">The sequence shown here is derived from an EMBL/GenBank/DDBJ whole genome shotgun (WGS) entry which is preliminary data.</text>
</comment>
<dbReference type="AlphaFoldDB" id="A0A9K3DD02"/>
<evidence type="ECO:0000313" key="5">
    <source>
        <dbReference type="Proteomes" id="UP000265618"/>
    </source>
</evidence>
<dbReference type="GO" id="GO:0022857">
    <property type="term" value="F:transmembrane transporter activity"/>
    <property type="evidence" value="ECO:0007669"/>
    <property type="project" value="InterPro"/>
</dbReference>
<evidence type="ECO:0000256" key="2">
    <source>
        <dbReference type="SAM" id="Phobius"/>
    </source>
</evidence>